<dbReference type="GO" id="GO:0005829">
    <property type="term" value="C:cytosol"/>
    <property type="evidence" value="ECO:0007669"/>
    <property type="project" value="TreeGrafter"/>
</dbReference>
<dbReference type="GO" id="GO:0050661">
    <property type="term" value="F:NADP binding"/>
    <property type="evidence" value="ECO:0007669"/>
    <property type="project" value="TreeGrafter"/>
</dbReference>
<evidence type="ECO:0000259" key="2">
    <source>
        <dbReference type="Pfam" id="PF14691"/>
    </source>
</evidence>
<dbReference type="SUPFAM" id="SSF46548">
    <property type="entry name" value="alpha-helical ferredoxin"/>
    <property type="match status" value="1"/>
</dbReference>
<proteinExistence type="predicted"/>
<organism evidence="3 4">
    <name type="scientific">Triplophysa rosa</name>
    <name type="common">Cave loach</name>
    <dbReference type="NCBI Taxonomy" id="992332"/>
    <lineage>
        <taxon>Eukaryota</taxon>
        <taxon>Metazoa</taxon>
        <taxon>Chordata</taxon>
        <taxon>Craniata</taxon>
        <taxon>Vertebrata</taxon>
        <taxon>Euteleostomi</taxon>
        <taxon>Actinopterygii</taxon>
        <taxon>Neopterygii</taxon>
        <taxon>Teleostei</taxon>
        <taxon>Ostariophysi</taxon>
        <taxon>Cypriniformes</taxon>
        <taxon>Nemacheilidae</taxon>
        <taxon>Triplophysa</taxon>
    </lineage>
</organism>
<gene>
    <name evidence="3" type="ORF">IRJ41_019059</name>
</gene>
<dbReference type="InterPro" id="IPR028261">
    <property type="entry name" value="DPD_II"/>
</dbReference>
<dbReference type="GO" id="GO:0002058">
    <property type="term" value="F:uracil binding"/>
    <property type="evidence" value="ECO:0007669"/>
    <property type="project" value="TreeGrafter"/>
</dbReference>
<evidence type="ECO:0000313" key="4">
    <source>
        <dbReference type="Proteomes" id="UP001059041"/>
    </source>
</evidence>
<dbReference type="Pfam" id="PF14691">
    <property type="entry name" value="Fer4_20"/>
    <property type="match status" value="1"/>
</dbReference>
<sequence>SCVFVKCEIMMVSHSGTPPPFPAAPVGCLLSHAIHIQRPSFFKCADAPRQKNCPSNLNIMPFITSFANKNYYEAARAILSDKPLGLTCRMVCPTSDLCVCIGGLQQFGTEVFKQMGVPQKRNPDLPPPDQMQETYHSKIALIGSGPTSISCTSFLAAWENRDFLTKVYR</sequence>
<dbReference type="GO" id="GO:0017113">
    <property type="term" value="F:dihydropyrimidine dehydrogenase (NADP+) activity"/>
    <property type="evidence" value="ECO:0007669"/>
    <property type="project" value="TreeGrafter"/>
</dbReference>
<dbReference type="Gene3D" id="1.10.1060.10">
    <property type="entry name" value="Alpha-helical ferredoxin"/>
    <property type="match status" value="1"/>
</dbReference>
<dbReference type="PANTHER" id="PTHR43073:SF2">
    <property type="entry name" value="DIHYDROPYRIMIDINE DEHYDROGENASE [NADP(+)]"/>
    <property type="match status" value="1"/>
</dbReference>
<evidence type="ECO:0000256" key="1">
    <source>
        <dbReference type="ARBA" id="ARBA00023002"/>
    </source>
</evidence>
<dbReference type="EMBL" id="JAFHDT010000023">
    <property type="protein sequence ID" value="KAI7792675.1"/>
    <property type="molecule type" value="Genomic_DNA"/>
</dbReference>
<accession>A0A9W7WB13</accession>
<dbReference type="Proteomes" id="UP001059041">
    <property type="component" value="Linkage Group LG23"/>
</dbReference>
<dbReference type="GO" id="GO:0051536">
    <property type="term" value="F:iron-sulfur cluster binding"/>
    <property type="evidence" value="ECO:0007669"/>
    <property type="project" value="InterPro"/>
</dbReference>
<dbReference type="GO" id="GO:0006210">
    <property type="term" value="P:thymine catabolic process"/>
    <property type="evidence" value="ECO:0007669"/>
    <property type="project" value="TreeGrafter"/>
</dbReference>
<evidence type="ECO:0000313" key="3">
    <source>
        <dbReference type="EMBL" id="KAI7792675.1"/>
    </source>
</evidence>
<comment type="caution">
    <text evidence="3">The sequence shown here is derived from an EMBL/GenBank/DDBJ whole genome shotgun (WGS) entry which is preliminary data.</text>
</comment>
<feature type="domain" description="Dihydroprymidine dehydrogenase" evidence="2">
    <location>
        <begin position="43"/>
        <end position="99"/>
    </location>
</feature>
<name>A0A9W7WB13_TRIRA</name>
<feature type="non-terminal residue" evidence="3">
    <location>
        <position position="169"/>
    </location>
</feature>
<keyword evidence="4" id="KW-1185">Reference proteome</keyword>
<protein>
    <recommendedName>
        <fullName evidence="2">Dihydroprymidine dehydrogenase domain-containing protein</fullName>
    </recommendedName>
</protein>
<dbReference type="GO" id="GO:0006212">
    <property type="term" value="P:uracil catabolic process"/>
    <property type="evidence" value="ECO:0007669"/>
    <property type="project" value="TreeGrafter"/>
</dbReference>
<dbReference type="AlphaFoldDB" id="A0A9W7WB13"/>
<dbReference type="PANTHER" id="PTHR43073">
    <property type="entry name" value="DIHYDROPYRIMIDINE DEHYDROGENASE [NADP(+)]"/>
    <property type="match status" value="1"/>
</dbReference>
<dbReference type="InterPro" id="IPR009051">
    <property type="entry name" value="Helical_ferredxn"/>
</dbReference>
<reference evidence="3" key="1">
    <citation type="submission" date="2021-02" db="EMBL/GenBank/DDBJ databases">
        <title>Comparative genomics reveals that relaxation of natural selection precedes convergent phenotypic evolution of cavefish.</title>
        <authorList>
            <person name="Peng Z."/>
        </authorList>
    </citation>
    <scope>NUCLEOTIDE SEQUENCE</scope>
    <source>
        <tissue evidence="3">Muscle</tissue>
    </source>
</reference>
<keyword evidence="1" id="KW-0560">Oxidoreductase</keyword>